<sequence length="367" mass="40995">MNTNPISVVAITNLYPVPWAPHRASFNKQQFELLAEHVALRVLVLVPWREWLKHKHECQETERLSYAPYFQLPGFGRSLTPRFQRFAIGRKQPWIDRAKPTHLLASWAFPDAVACLMYAKNQAIPVVVKAHGTDVNEHTLYPKRRQLMTTWLSQAKTIFCASQALRDKLIAIGLNEDKVCTNYNGVNADIFYPDPAGMPDKKILFVGNLLASKGVFELLDAFHQLHNETDCNLHFIGQGPAADALKAQIEQHGLSERVILHGALPIHDVAKQVRTARLVVLPSYREGVPNVLLEACASGVPVVATTVGGIPEVVTEQTGVLVEPKNRLALAHAISTALATSWQKDVIVQHAAQFDWQQNIRNFLARI</sequence>
<feature type="domain" description="Glycosyl transferase family 1" evidence="1">
    <location>
        <begin position="199"/>
        <end position="341"/>
    </location>
</feature>
<feature type="domain" description="Glycosyltransferase subfamily 4-like N-terminal" evidence="2">
    <location>
        <begin position="41"/>
        <end position="189"/>
    </location>
</feature>
<comment type="caution">
    <text evidence="3">The sequence shown here is derived from an EMBL/GenBank/DDBJ whole genome shotgun (WGS) entry which is preliminary data.</text>
</comment>
<dbReference type="InterPro" id="IPR028098">
    <property type="entry name" value="Glyco_trans_4-like_N"/>
</dbReference>
<dbReference type="EMBL" id="JAUHLI010000002">
    <property type="protein sequence ID" value="MEE2000436.1"/>
    <property type="molecule type" value="Genomic_DNA"/>
</dbReference>
<dbReference type="Proteomes" id="UP001336314">
    <property type="component" value="Unassembled WGS sequence"/>
</dbReference>
<dbReference type="PANTHER" id="PTHR45947:SF15">
    <property type="entry name" value="TEICHURONIC ACID BIOSYNTHESIS GLYCOSYLTRANSFERASE TUAC-RELATED"/>
    <property type="match status" value="1"/>
</dbReference>
<dbReference type="Pfam" id="PF13439">
    <property type="entry name" value="Glyco_transf_4"/>
    <property type="match status" value="1"/>
</dbReference>
<dbReference type="SUPFAM" id="SSF53756">
    <property type="entry name" value="UDP-Glycosyltransferase/glycogen phosphorylase"/>
    <property type="match status" value="1"/>
</dbReference>
<evidence type="ECO:0000313" key="3">
    <source>
        <dbReference type="EMBL" id="MEE2000436.1"/>
    </source>
</evidence>
<evidence type="ECO:0000259" key="2">
    <source>
        <dbReference type="Pfam" id="PF13439"/>
    </source>
</evidence>
<organism evidence="3 4">
    <name type="scientific">Alkalimonas cellulosilytica</name>
    <dbReference type="NCBI Taxonomy" id="3058395"/>
    <lineage>
        <taxon>Bacteria</taxon>
        <taxon>Pseudomonadati</taxon>
        <taxon>Pseudomonadota</taxon>
        <taxon>Gammaproteobacteria</taxon>
        <taxon>Alkalimonas</taxon>
    </lineage>
</organism>
<evidence type="ECO:0000313" key="4">
    <source>
        <dbReference type="Proteomes" id="UP001336314"/>
    </source>
</evidence>
<dbReference type="InterPro" id="IPR001296">
    <property type="entry name" value="Glyco_trans_1"/>
</dbReference>
<name>A0ABU7J1P1_9GAMM</name>
<protein>
    <submittedName>
        <fullName evidence="3">Glycosyltransferase</fullName>
        <ecNumber evidence="3">2.4.-.-</ecNumber>
    </submittedName>
</protein>
<dbReference type="Pfam" id="PF00534">
    <property type="entry name" value="Glycos_transf_1"/>
    <property type="match status" value="1"/>
</dbReference>
<dbReference type="GO" id="GO:0016757">
    <property type="term" value="F:glycosyltransferase activity"/>
    <property type="evidence" value="ECO:0007669"/>
    <property type="project" value="UniProtKB-KW"/>
</dbReference>
<proteinExistence type="predicted"/>
<dbReference type="EC" id="2.4.-.-" evidence="3"/>
<dbReference type="InterPro" id="IPR050194">
    <property type="entry name" value="Glycosyltransferase_grp1"/>
</dbReference>
<dbReference type="PANTHER" id="PTHR45947">
    <property type="entry name" value="SULFOQUINOVOSYL TRANSFERASE SQD2"/>
    <property type="match status" value="1"/>
</dbReference>
<dbReference type="RefSeq" id="WP_330127577.1">
    <property type="nucleotide sequence ID" value="NZ_JAUHLI010000002.1"/>
</dbReference>
<keyword evidence="4" id="KW-1185">Reference proteome</keyword>
<keyword evidence="3" id="KW-0328">Glycosyltransferase</keyword>
<reference evidence="3 4" key="1">
    <citation type="submission" date="2023-07" db="EMBL/GenBank/DDBJ databases">
        <title>Alkalimonas sp., MEB108 novel, alkaliphilic bacterium isolated from Lonar Lake, India.</title>
        <authorList>
            <person name="Joshi A."/>
            <person name="Thite S."/>
        </authorList>
    </citation>
    <scope>NUCLEOTIDE SEQUENCE [LARGE SCALE GENOMIC DNA]</scope>
    <source>
        <strain evidence="3 4">MEB108</strain>
    </source>
</reference>
<gene>
    <name evidence="3" type="ORF">QWY20_03135</name>
</gene>
<accession>A0ABU7J1P1</accession>
<dbReference type="Gene3D" id="3.40.50.2000">
    <property type="entry name" value="Glycogen Phosphorylase B"/>
    <property type="match status" value="2"/>
</dbReference>
<evidence type="ECO:0000259" key="1">
    <source>
        <dbReference type="Pfam" id="PF00534"/>
    </source>
</evidence>
<keyword evidence="3" id="KW-0808">Transferase</keyword>